<dbReference type="SUPFAM" id="SSF53187">
    <property type="entry name" value="Zn-dependent exopeptidases"/>
    <property type="match status" value="1"/>
</dbReference>
<gene>
    <name evidence="5" type="ORF">FPZ49_19195</name>
</gene>
<dbReference type="PANTHER" id="PTHR42994:SF2">
    <property type="entry name" value="PEPTIDASE"/>
    <property type="match status" value="1"/>
</dbReference>
<evidence type="ECO:0000256" key="2">
    <source>
        <dbReference type="ARBA" id="ARBA00022723"/>
    </source>
</evidence>
<evidence type="ECO:0000259" key="4">
    <source>
        <dbReference type="Pfam" id="PF04389"/>
    </source>
</evidence>
<dbReference type="Gene3D" id="3.40.630.10">
    <property type="entry name" value="Zn peptidases"/>
    <property type="match status" value="1"/>
</dbReference>
<dbReference type="RefSeq" id="WP_144849883.1">
    <property type="nucleotide sequence ID" value="NZ_VNJI01000024.1"/>
</dbReference>
<dbReference type="GO" id="GO:0046872">
    <property type="term" value="F:metal ion binding"/>
    <property type="evidence" value="ECO:0007669"/>
    <property type="project" value="UniProtKB-KW"/>
</dbReference>
<dbReference type="Pfam" id="PF04389">
    <property type="entry name" value="Peptidase_M28"/>
    <property type="match status" value="1"/>
</dbReference>
<keyword evidence="3 5" id="KW-0378">Hydrolase</keyword>
<dbReference type="InterPro" id="IPR001261">
    <property type="entry name" value="ArgE/DapE_CS"/>
</dbReference>
<feature type="domain" description="Peptidase M28" evidence="4">
    <location>
        <begin position="56"/>
        <end position="225"/>
    </location>
</feature>
<organism evidence="5 6">
    <name type="scientific">Paenibacillus cremeus</name>
    <dbReference type="NCBI Taxonomy" id="2163881"/>
    <lineage>
        <taxon>Bacteria</taxon>
        <taxon>Bacillati</taxon>
        <taxon>Bacillota</taxon>
        <taxon>Bacilli</taxon>
        <taxon>Bacillales</taxon>
        <taxon>Paenibacillaceae</taxon>
        <taxon>Paenibacillus</taxon>
    </lineage>
</organism>
<comment type="caution">
    <text evidence="5">The sequence shown here is derived from an EMBL/GenBank/DDBJ whole genome shotgun (WGS) entry which is preliminary data.</text>
</comment>
<protein>
    <submittedName>
        <fullName evidence="5">M20/M25/M40 family metallo-hydrolase</fullName>
    </submittedName>
</protein>
<sequence length="255" mass="28292">MEYFKKSLVELLSIQGVSGNEKNVARYVTSKLAENQFLVQVDNYGNVLAERSFGIGSVILLSAHMDTVDSFAPERKLLWQGDMLRSSEGILGADDRAGIAIILEVIRRINMGEEFNGTIKVAFTCEEEIGRVGSSQISREWLHGVDTAIVADRRNRRDIVTSCRWMAFCPEEIGLFWEQVGKQIGVTDWKACQGGISDAVTYAQHGLPSVNLSCGYKYEHTDFEELHVPSALDTVDLIVGGIKGWSLVTDVVRCL</sequence>
<dbReference type="OrthoDB" id="8441064at2"/>
<name>A0A559K8B3_9BACL</name>
<keyword evidence="2" id="KW-0479">Metal-binding</keyword>
<dbReference type="GO" id="GO:0016787">
    <property type="term" value="F:hydrolase activity"/>
    <property type="evidence" value="ECO:0007669"/>
    <property type="project" value="UniProtKB-KW"/>
</dbReference>
<evidence type="ECO:0000313" key="5">
    <source>
        <dbReference type="EMBL" id="TVY08370.1"/>
    </source>
</evidence>
<dbReference type="AlphaFoldDB" id="A0A559K8B3"/>
<evidence type="ECO:0000256" key="1">
    <source>
        <dbReference type="ARBA" id="ARBA00001947"/>
    </source>
</evidence>
<evidence type="ECO:0000256" key="3">
    <source>
        <dbReference type="ARBA" id="ARBA00022801"/>
    </source>
</evidence>
<dbReference type="PROSITE" id="PS00758">
    <property type="entry name" value="ARGE_DAPE_CPG2_1"/>
    <property type="match status" value="1"/>
</dbReference>
<proteinExistence type="predicted"/>
<dbReference type="PANTHER" id="PTHR42994">
    <property type="entry name" value="PEPTIDASE T"/>
    <property type="match status" value="1"/>
</dbReference>
<dbReference type="InterPro" id="IPR007484">
    <property type="entry name" value="Peptidase_M28"/>
</dbReference>
<reference evidence="5 6" key="1">
    <citation type="submission" date="2019-07" db="EMBL/GenBank/DDBJ databases">
        <authorList>
            <person name="Kim J."/>
        </authorList>
    </citation>
    <scope>NUCLEOTIDE SEQUENCE [LARGE SCALE GENOMIC DNA]</scope>
    <source>
        <strain evidence="5 6">JC52</strain>
    </source>
</reference>
<keyword evidence="6" id="KW-1185">Reference proteome</keyword>
<dbReference type="EMBL" id="VNJI01000024">
    <property type="protein sequence ID" value="TVY08370.1"/>
    <property type="molecule type" value="Genomic_DNA"/>
</dbReference>
<comment type="cofactor">
    <cofactor evidence="1">
        <name>Zn(2+)</name>
        <dbReference type="ChEBI" id="CHEBI:29105"/>
    </cofactor>
</comment>
<evidence type="ECO:0000313" key="6">
    <source>
        <dbReference type="Proteomes" id="UP000317036"/>
    </source>
</evidence>
<accession>A0A559K8B3</accession>
<dbReference type="Proteomes" id="UP000317036">
    <property type="component" value="Unassembled WGS sequence"/>
</dbReference>